<dbReference type="AlphaFoldDB" id="A0A370QG45"/>
<feature type="transmembrane region" description="Helical" evidence="1">
    <location>
        <begin position="369"/>
        <end position="385"/>
    </location>
</feature>
<keyword evidence="1" id="KW-0472">Membrane</keyword>
<reference evidence="2 3" key="1">
    <citation type="submission" date="2018-07" db="EMBL/GenBank/DDBJ databases">
        <title>Genomic Encyclopedia of Type Strains, Phase IV (KMG-IV): sequencing the most valuable type-strain genomes for metagenomic binning, comparative biology and taxonomic classification.</title>
        <authorList>
            <person name="Goeker M."/>
        </authorList>
    </citation>
    <scope>NUCLEOTIDE SEQUENCE [LARGE SCALE GENOMIC DNA]</scope>
    <source>
        <strain evidence="2 3">DSM 101478</strain>
    </source>
</reference>
<feature type="transmembrane region" description="Helical" evidence="1">
    <location>
        <begin position="227"/>
        <end position="244"/>
    </location>
</feature>
<gene>
    <name evidence="2" type="ORF">C8D94_102518</name>
</gene>
<feature type="transmembrane region" description="Helical" evidence="1">
    <location>
        <begin position="165"/>
        <end position="181"/>
    </location>
</feature>
<feature type="transmembrane region" description="Helical" evidence="1">
    <location>
        <begin position="187"/>
        <end position="215"/>
    </location>
</feature>
<organism evidence="2 3">
    <name type="scientific">Marinirhabdus gelatinilytica</name>
    <dbReference type="NCBI Taxonomy" id="1703343"/>
    <lineage>
        <taxon>Bacteria</taxon>
        <taxon>Pseudomonadati</taxon>
        <taxon>Bacteroidota</taxon>
        <taxon>Flavobacteriia</taxon>
        <taxon>Flavobacteriales</taxon>
        <taxon>Flavobacteriaceae</taxon>
    </lineage>
</organism>
<keyword evidence="1" id="KW-0812">Transmembrane</keyword>
<feature type="transmembrane region" description="Helical" evidence="1">
    <location>
        <begin position="341"/>
        <end position="363"/>
    </location>
</feature>
<proteinExistence type="predicted"/>
<evidence type="ECO:0000256" key="1">
    <source>
        <dbReference type="SAM" id="Phobius"/>
    </source>
</evidence>
<sequence>MLLLDICVNIILLLVAFNLKYLFKEFSAKDRKYLDLLLLFHIAISIFFHFYIVNSGGDATNYWETPKEWSLQEIWDIASRPSGTGMMYLINYIPSNTLQLSFFTGNMLYSFFGFIGFVYLFRLIKLSFAKTNVLSEIKLFNVPLFPWVFFLPNFHFWTSGIGKDALLFTTIILVFFSLKNFKEHLVLMGLSCIVMLAIRPHMFLFIVVAFMGAYILEGHLKAYQKGFVALLLVGALIVVLPYVMEFVQLESLETEVIENYTSDKASNLNRDQTGSGVDISGYPFPLKLFTFLYRPLFFDINGILAILSSFENFILVLLSFSIFRKKPISAFKKSHRIIKGGIIFFLLGSSAFSLILGNLGIMLRQKNMLMPWLILFVISVYYQFLNKPHINENSNSY</sequence>
<keyword evidence="3" id="KW-1185">Reference proteome</keyword>
<feature type="transmembrane region" description="Helical" evidence="1">
    <location>
        <begin position="35"/>
        <end position="53"/>
    </location>
</feature>
<name>A0A370QG45_9FLAO</name>
<accession>A0A370QG45</accession>
<feature type="transmembrane region" description="Helical" evidence="1">
    <location>
        <begin position="6"/>
        <end position="23"/>
    </location>
</feature>
<comment type="caution">
    <text evidence="2">The sequence shown here is derived from an EMBL/GenBank/DDBJ whole genome shotgun (WGS) entry which is preliminary data.</text>
</comment>
<feature type="transmembrane region" description="Helical" evidence="1">
    <location>
        <begin position="296"/>
        <end position="320"/>
    </location>
</feature>
<dbReference type="Proteomes" id="UP000255317">
    <property type="component" value="Unassembled WGS sequence"/>
</dbReference>
<protein>
    <recommendedName>
        <fullName evidence="4">Dolichyl-phosphate-mannose-protein mannosyltransferase</fullName>
    </recommendedName>
</protein>
<evidence type="ECO:0008006" key="4">
    <source>
        <dbReference type="Google" id="ProtNLM"/>
    </source>
</evidence>
<dbReference type="RefSeq" id="WP_115123515.1">
    <property type="nucleotide sequence ID" value="NZ_QRAO01000002.1"/>
</dbReference>
<keyword evidence="1" id="KW-1133">Transmembrane helix</keyword>
<dbReference type="EMBL" id="QRAO01000002">
    <property type="protein sequence ID" value="RDK87331.1"/>
    <property type="molecule type" value="Genomic_DNA"/>
</dbReference>
<feature type="transmembrane region" description="Helical" evidence="1">
    <location>
        <begin position="100"/>
        <end position="121"/>
    </location>
</feature>
<evidence type="ECO:0000313" key="3">
    <source>
        <dbReference type="Proteomes" id="UP000255317"/>
    </source>
</evidence>
<evidence type="ECO:0000313" key="2">
    <source>
        <dbReference type="EMBL" id="RDK87331.1"/>
    </source>
</evidence>